<feature type="binding site" evidence="7">
    <location>
        <position position="248"/>
    </location>
    <ligand>
        <name>Zn(2+)</name>
        <dbReference type="ChEBI" id="CHEBI:29105"/>
    </ligand>
</feature>
<feature type="binding site" evidence="7">
    <location>
        <position position="322"/>
    </location>
    <ligand>
        <name>Zn(2+)</name>
        <dbReference type="ChEBI" id="CHEBI:29105"/>
    </ligand>
</feature>
<name>A0ABV6QBU9_9FLAO</name>
<evidence type="ECO:0000313" key="10">
    <source>
        <dbReference type="Proteomes" id="UP001589832"/>
    </source>
</evidence>
<comment type="caution">
    <text evidence="9">The sequence shown here is derived from an EMBL/GenBank/DDBJ whole genome shotgun (WGS) entry which is preliminary data.</text>
</comment>
<evidence type="ECO:0000256" key="5">
    <source>
        <dbReference type="ARBA" id="ARBA00022833"/>
    </source>
</evidence>
<dbReference type="EMBL" id="JBHLTQ010000007">
    <property type="protein sequence ID" value="MFC0605767.1"/>
    <property type="molecule type" value="Genomic_DNA"/>
</dbReference>
<feature type="binding site" evidence="7">
    <location>
        <position position="150"/>
    </location>
    <ligand>
        <name>N-formimidoyl-L-glutamate</name>
        <dbReference type="ChEBI" id="CHEBI:58928"/>
    </ligand>
</feature>
<dbReference type="Gene3D" id="2.30.40.10">
    <property type="entry name" value="Urease, subunit C, domain 1"/>
    <property type="match status" value="1"/>
</dbReference>
<dbReference type="EC" id="3.5.2.7" evidence="1 7"/>
<feature type="domain" description="Amidohydrolase-related" evidence="8">
    <location>
        <begin position="304"/>
        <end position="410"/>
    </location>
</feature>
<feature type="binding site" evidence="7">
    <location>
        <position position="248"/>
    </location>
    <ligand>
        <name>Fe(3+)</name>
        <dbReference type="ChEBI" id="CHEBI:29034"/>
    </ligand>
</feature>
<dbReference type="Proteomes" id="UP001589832">
    <property type="component" value="Unassembled WGS sequence"/>
</dbReference>
<comment type="subcellular location">
    <subcellularLocation>
        <location evidence="7">Cytoplasm</location>
    </subcellularLocation>
</comment>
<dbReference type="SUPFAM" id="SSF51338">
    <property type="entry name" value="Composite domain of metallo-dependent hydrolases"/>
    <property type="match status" value="1"/>
</dbReference>
<sequence length="422" mass="46525">MSILIINIKQLLQVHDSNVTIVKGEAMKTLPIIEDAYVYIDNDTIIEYGKMEDCDGIEAETTIDATGKIVLPSWCDSHTHIVYAGNRTSEFVDRINGLTYAEIANRGGGILNSAKLLQNTSEEDLYNQSTKRMEELIKMGTGAFEIKTGYGLTVEAELKMLRVIKRIKQESLAKITPTLLAAHAIPEAYRANKDAYIKLITEKLIPQASELNIANFIDVFCEEGYFDIDDTEAILKAGLKHKFRPKIHVNQFNILGGIALGVKYNALSVDHLEELNEADIEALKGSDTIPVALPGCSYFLSIPYTPARKLIDAGLPLAIATDYNPGSAPSGNMNFVVSAACVKLKMTPEEAINAATINGAYAMRISNMYGSITRGKKANLIITKPLDHYSEIPYAFAHNPVEQVILNGQLKNIKNPEENFRI</sequence>
<comment type="function">
    <text evidence="7">Catalyzes the hydrolytic cleavage of the carbon-nitrogen bond in imidazolone-5-propanoate to yield N-formimidoyl-L-glutamate. It is the third step in the universal histidine degradation pathway.</text>
</comment>
<evidence type="ECO:0000256" key="2">
    <source>
        <dbReference type="ARBA" id="ARBA00022723"/>
    </source>
</evidence>
<feature type="binding site" evidence="7">
    <location>
        <position position="322"/>
    </location>
    <ligand>
        <name>Fe(3+)</name>
        <dbReference type="ChEBI" id="CHEBI:29034"/>
    </ligand>
</feature>
<evidence type="ECO:0000259" key="8">
    <source>
        <dbReference type="Pfam" id="PF01979"/>
    </source>
</evidence>
<dbReference type="RefSeq" id="WP_386065038.1">
    <property type="nucleotide sequence ID" value="NZ_JBHLTQ010000007.1"/>
</dbReference>
<keyword evidence="7" id="KW-0963">Cytoplasm</keyword>
<comment type="cofactor">
    <cofactor evidence="7">
        <name>Zn(2+)</name>
        <dbReference type="ChEBI" id="CHEBI:29105"/>
    </cofactor>
    <cofactor evidence="7">
        <name>Fe(3+)</name>
        <dbReference type="ChEBI" id="CHEBI:29034"/>
    </cofactor>
    <text evidence="7">Binds 1 zinc or iron ion per subunit.</text>
</comment>
<comment type="catalytic activity">
    <reaction evidence="7">
        <text>4-imidazolone-5-propanoate + H2O = N-formimidoyl-L-glutamate</text>
        <dbReference type="Rhea" id="RHEA:23660"/>
        <dbReference type="ChEBI" id="CHEBI:15377"/>
        <dbReference type="ChEBI" id="CHEBI:58928"/>
        <dbReference type="ChEBI" id="CHEBI:77893"/>
        <dbReference type="EC" id="3.5.2.7"/>
    </reaction>
</comment>
<feature type="binding site" evidence="7">
    <location>
        <position position="87"/>
    </location>
    <ligand>
        <name>4-imidazolone-5-propanoate</name>
        <dbReference type="ChEBI" id="CHEBI:77893"/>
    </ligand>
</feature>
<keyword evidence="4 7" id="KW-0369">Histidine metabolism</keyword>
<protein>
    <recommendedName>
        <fullName evidence="1 7">Imidazolonepropionase</fullName>
        <ecNumber evidence="1 7">3.5.2.7</ecNumber>
    </recommendedName>
    <alternativeName>
        <fullName evidence="7">Imidazolone-5-propionate hydrolase</fullName>
    </alternativeName>
</protein>
<organism evidence="9 10">
    <name type="scientific">Winogradskyella pulchriflava</name>
    <dbReference type="NCBI Taxonomy" id="1110688"/>
    <lineage>
        <taxon>Bacteria</taxon>
        <taxon>Pseudomonadati</taxon>
        <taxon>Bacteroidota</taxon>
        <taxon>Flavobacteriia</taxon>
        <taxon>Flavobacteriales</taxon>
        <taxon>Flavobacteriaceae</taxon>
        <taxon>Winogradskyella</taxon>
    </lineage>
</organism>
<dbReference type="HAMAP" id="MF_00372">
    <property type="entry name" value="HutI"/>
    <property type="match status" value="1"/>
</dbReference>
<dbReference type="InterPro" id="IPR032466">
    <property type="entry name" value="Metal_Hydrolase"/>
</dbReference>
<dbReference type="PANTHER" id="PTHR42752:SF1">
    <property type="entry name" value="IMIDAZOLONEPROPIONASE-RELATED"/>
    <property type="match status" value="1"/>
</dbReference>
<evidence type="ECO:0000256" key="1">
    <source>
        <dbReference type="ARBA" id="ARBA00012864"/>
    </source>
</evidence>
<dbReference type="Gene3D" id="3.20.20.140">
    <property type="entry name" value="Metal-dependent hydrolases"/>
    <property type="match status" value="1"/>
</dbReference>
<dbReference type="InterPro" id="IPR005920">
    <property type="entry name" value="HutI"/>
</dbReference>
<feature type="binding site" evidence="7">
    <location>
        <position position="78"/>
    </location>
    <ligand>
        <name>Fe(3+)</name>
        <dbReference type="ChEBI" id="CHEBI:29034"/>
    </ligand>
</feature>
<dbReference type="Pfam" id="PF01979">
    <property type="entry name" value="Amidohydro_1"/>
    <property type="match status" value="1"/>
</dbReference>
<feature type="binding site" evidence="7">
    <location>
        <position position="251"/>
    </location>
    <ligand>
        <name>4-imidazolone-5-propanoate</name>
        <dbReference type="ChEBI" id="CHEBI:77893"/>
    </ligand>
</feature>
<comment type="similarity">
    <text evidence="7">Belongs to the metallo-dependent hydrolases superfamily. HutI family.</text>
</comment>
<gene>
    <name evidence="7 9" type="primary">hutI</name>
    <name evidence="9" type="ORF">ACFFGA_14450</name>
</gene>
<feature type="binding site" evidence="7">
    <location>
        <position position="80"/>
    </location>
    <ligand>
        <name>Zn(2+)</name>
        <dbReference type="ChEBI" id="CHEBI:29105"/>
    </ligand>
</feature>
<dbReference type="PANTHER" id="PTHR42752">
    <property type="entry name" value="IMIDAZOLONEPROPIONASE"/>
    <property type="match status" value="1"/>
</dbReference>
<dbReference type="InterPro" id="IPR006680">
    <property type="entry name" value="Amidohydro-rel"/>
</dbReference>
<dbReference type="GO" id="GO:0050480">
    <property type="term" value="F:imidazolonepropionase activity"/>
    <property type="evidence" value="ECO:0007669"/>
    <property type="project" value="UniProtKB-EC"/>
</dbReference>
<feature type="binding site" evidence="7">
    <location>
        <position position="183"/>
    </location>
    <ligand>
        <name>4-imidazolone-5-propanoate</name>
        <dbReference type="ChEBI" id="CHEBI:77893"/>
    </ligand>
</feature>
<accession>A0ABV6QBU9</accession>
<keyword evidence="10" id="KW-1185">Reference proteome</keyword>
<keyword evidence="5 7" id="KW-0862">Zinc</keyword>
<evidence type="ECO:0000256" key="6">
    <source>
        <dbReference type="ARBA" id="ARBA00023004"/>
    </source>
</evidence>
<reference evidence="9 10" key="1">
    <citation type="submission" date="2024-09" db="EMBL/GenBank/DDBJ databases">
        <authorList>
            <person name="Sun Q."/>
            <person name="Mori K."/>
        </authorList>
    </citation>
    <scope>NUCLEOTIDE SEQUENCE [LARGE SCALE GENOMIC DNA]</scope>
    <source>
        <strain evidence="9 10">NCAIM B.02481</strain>
    </source>
</reference>
<feature type="binding site" evidence="7">
    <location>
        <position position="150"/>
    </location>
    <ligand>
        <name>4-imidazolone-5-propanoate</name>
        <dbReference type="ChEBI" id="CHEBI:77893"/>
    </ligand>
</feature>
<proteinExistence type="inferred from homology"/>
<evidence type="ECO:0000256" key="7">
    <source>
        <dbReference type="HAMAP-Rule" id="MF_00372"/>
    </source>
</evidence>
<feature type="binding site" evidence="7">
    <location>
        <position position="327"/>
    </location>
    <ligand>
        <name>4-imidazolone-5-propanoate</name>
        <dbReference type="ChEBI" id="CHEBI:77893"/>
    </ligand>
</feature>
<feature type="binding site" evidence="7">
    <location>
        <position position="80"/>
    </location>
    <ligand>
        <name>Fe(3+)</name>
        <dbReference type="ChEBI" id="CHEBI:29034"/>
    </ligand>
</feature>
<evidence type="ECO:0000256" key="3">
    <source>
        <dbReference type="ARBA" id="ARBA00022801"/>
    </source>
</evidence>
<evidence type="ECO:0000313" key="9">
    <source>
        <dbReference type="EMBL" id="MFC0605767.1"/>
    </source>
</evidence>
<dbReference type="SUPFAM" id="SSF51556">
    <property type="entry name" value="Metallo-dependent hydrolases"/>
    <property type="match status" value="1"/>
</dbReference>
<keyword evidence="6 7" id="KW-0408">Iron</keyword>
<feature type="binding site" evidence="7">
    <location>
        <position position="78"/>
    </location>
    <ligand>
        <name>Zn(2+)</name>
        <dbReference type="ChEBI" id="CHEBI:29105"/>
    </ligand>
</feature>
<dbReference type="InterPro" id="IPR011059">
    <property type="entry name" value="Metal-dep_hydrolase_composite"/>
</dbReference>
<evidence type="ECO:0000256" key="4">
    <source>
        <dbReference type="ARBA" id="ARBA00022808"/>
    </source>
</evidence>
<keyword evidence="2 7" id="KW-0479">Metal-binding</keyword>
<comment type="pathway">
    <text evidence="7">Amino-acid degradation; L-histidine degradation into L-glutamate; N-formimidoyl-L-glutamate from L-histidine: step 3/3.</text>
</comment>
<feature type="binding site" evidence="7">
    <location>
        <position position="324"/>
    </location>
    <ligand>
        <name>N-formimidoyl-L-glutamate</name>
        <dbReference type="ChEBI" id="CHEBI:58928"/>
    </ligand>
</feature>
<feature type="binding site" evidence="7">
    <location>
        <position position="326"/>
    </location>
    <ligand>
        <name>N-formimidoyl-L-glutamate</name>
        <dbReference type="ChEBI" id="CHEBI:58928"/>
    </ligand>
</feature>
<keyword evidence="3 7" id="KW-0378">Hydrolase</keyword>
<dbReference type="NCBIfam" id="TIGR01224">
    <property type="entry name" value="hutI"/>
    <property type="match status" value="1"/>
</dbReference>